<reference evidence="5" key="1">
    <citation type="journal article" date="2019" name="Int. J. Syst. Evol. Microbiol.">
        <title>The Global Catalogue of Microorganisms (GCM) 10K type strain sequencing project: providing services to taxonomists for standard genome sequencing and annotation.</title>
        <authorList>
            <consortium name="The Broad Institute Genomics Platform"/>
            <consortium name="The Broad Institute Genome Sequencing Center for Infectious Disease"/>
            <person name="Wu L."/>
            <person name="Ma J."/>
        </authorList>
    </citation>
    <scope>NUCLEOTIDE SEQUENCE [LARGE SCALE GENOMIC DNA]</scope>
    <source>
        <strain evidence="5">IBRC-M 10908</strain>
    </source>
</reference>
<evidence type="ECO:0000313" key="4">
    <source>
        <dbReference type="EMBL" id="MFC4334886.1"/>
    </source>
</evidence>
<dbReference type="SUPFAM" id="SSF56219">
    <property type="entry name" value="DNase I-like"/>
    <property type="match status" value="1"/>
</dbReference>
<dbReference type="GO" id="GO:0004519">
    <property type="term" value="F:endonuclease activity"/>
    <property type="evidence" value="ECO:0007669"/>
    <property type="project" value="UniProtKB-KW"/>
</dbReference>
<sequence length="329" mass="35312">MYPPEDHGGPAETGPEQEPRRRRRAGIAGTAVIVALSLLLAGILKGHRFIPNAGFNVGSLVETFLPWFGLAVPILLVWAVWRRSIVSIAAVLIPAVVWAFMFGGLIPDKSTGEGDFSIVTHNVKAGNTDVRSTADSLAASEADVIVGVELTPEKRAVYDEVLGEGYPNAVDYGTVGLWSKYPVSASEPVDLGIGWTRAFRAQIDIEGEPVAVYVAHLLSVRVNTEGFTIEQRDETARLLGNAIADEQLDRVVLAGDLNGTMQDSALAPITYQLRSAHAAAGKGFGFTWPEYFPAARIDQILFRGLTATDSAVLGETGSDHLPIRANFSF</sequence>
<dbReference type="Gene3D" id="3.60.10.10">
    <property type="entry name" value="Endonuclease/exonuclease/phosphatase"/>
    <property type="match status" value="1"/>
</dbReference>
<evidence type="ECO:0000256" key="1">
    <source>
        <dbReference type="SAM" id="MobiDB-lite"/>
    </source>
</evidence>
<dbReference type="Proteomes" id="UP001595823">
    <property type="component" value="Unassembled WGS sequence"/>
</dbReference>
<accession>A0ABV8TWY6</accession>
<feature type="transmembrane region" description="Helical" evidence="2">
    <location>
        <begin position="25"/>
        <end position="44"/>
    </location>
</feature>
<feature type="region of interest" description="Disordered" evidence="1">
    <location>
        <begin position="1"/>
        <end position="22"/>
    </location>
</feature>
<dbReference type="Pfam" id="PF03372">
    <property type="entry name" value="Exo_endo_phos"/>
    <property type="match status" value="1"/>
</dbReference>
<dbReference type="EMBL" id="JBHSDK010000010">
    <property type="protein sequence ID" value="MFC4334886.1"/>
    <property type="molecule type" value="Genomic_DNA"/>
</dbReference>
<name>A0ABV8TWY6_9ACTN</name>
<dbReference type="InterPro" id="IPR036691">
    <property type="entry name" value="Endo/exonu/phosph_ase_sf"/>
</dbReference>
<keyword evidence="2" id="KW-1133">Transmembrane helix</keyword>
<feature type="transmembrane region" description="Helical" evidence="2">
    <location>
        <begin position="88"/>
        <end position="106"/>
    </location>
</feature>
<keyword evidence="2" id="KW-0812">Transmembrane</keyword>
<evidence type="ECO:0000256" key="2">
    <source>
        <dbReference type="SAM" id="Phobius"/>
    </source>
</evidence>
<protein>
    <submittedName>
        <fullName evidence="4">Endonuclease/exonuclease/phosphatase family protein</fullName>
    </submittedName>
</protein>
<dbReference type="InterPro" id="IPR005135">
    <property type="entry name" value="Endo/exonuclease/phosphatase"/>
</dbReference>
<gene>
    <name evidence="4" type="ORF">ACFPET_06710</name>
</gene>
<keyword evidence="2" id="KW-0472">Membrane</keyword>
<keyword evidence="4" id="KW-0255">Endonuclease</keyword>
<keyword evidence="4" id="KW-0540">Nuclease</keyword>
<evidence type="ECO:0000259" key="3">
    <source>
        <dbReference type="Pfam" id="PF03372"/>
    </source>
</evidence>
<proteinExistence type="predicted"/>
<keyword evidence="5" id="KW-1185">Reference proteome</keyword>
<feature type="domain" description="Endonuclease/exonuclease/phosphatase" evidence="3">
    <location>
        <begin position="119"/>
        <end position="320"/>
    </location>
</feature>
<feature type="transmembrane region" description="Helical" evidence="2">
    <location>
        <begin position="64"/>
        <end position="81"/>
    </location>
</feature>
<evidence type="ECO:0000313" key="5">
    <source>
        <dbReference type="Proteomes" id="UP001595823"/>
    </source>
</evidence>
<keyword evidence="4" id="KW-0378">Hydrolase</keyword>
<comment type="caution">
    <text evidence="4">The sequence shown here is derived from an EMBL/GenBank/DDBJ whole genome shotgun (WGS) entry which is preliminary data.</text>
</comment>
<organism evidence="4 5">
    <name type="scientific">Salininema proteolyticum</name>
    <dbReference type="NCBI Taxonomy" id="1607685"/>
    <lineage>
        <taxon>Bacteria</taxon>
        <taxon>Bacillati</taxon>
        <taxon>Actinomycetota</taxon>
        <taxon>Actinomycetes</taxon>
        <taxon>Glycomycetales</taxon>
        <taxon>Glycomycetaceae</taxon>
        <taxon>Salininema</taxon>
    </lineage>
</organism>
<dbReference type="RefSeq" id="WP_380619021.1">
    <property type="nucleotide sequence ID" value="NZ_JBHSDK010000010.1"/>
</dbReference>